<dbReference type="Proteomes" id="UP000028701">
    <property type="component" value="Unassembled WGS sequence"/>
</dbReference>
<evidence type="ECO:0000313" key="1">
    <source>
        <dbReference type="EMBL" id="GAK72756.1"/>
    </source>
</evidence>
<dbReference type="InterPro" id="IPR014937">
    <property type="entry name" value="DUF1810"/>
</dbReference>
<dbReference type="OrthoDB" id="9801870at2"/>
<reference evidence="1 2" key="1">
    <citation type="submission" date="2014-08" db="EMBL/GenBank/DDBJ databases">
        <title>Whole genome shotgun sequence of Rhizobium rubi NBRC 13261.</title>
        <authorList>
            <person name="Katano-Makiyama Y."/>
            <person name="Hosoyama A."/>
            <person name="Hashimoto M."/>
            <person name="Hosoyama Y."/>
            <person name="Noguchi M."/>
            <person name="Tsuchikane K."/>
            <person name="Uohara A."/>
            <person name="Ohji S."/>
            <person name="Ichikawa N."/>
            <person name="Kimura A."/>
            <person name="Yamazoe A."/>
            <person name="Fujita N."/>
        </authorList>
    </citation>
    <scope>NUCLEOTIDE SEQUENCE [LARGE SCALE GENOMIC DNA]</scope>
    <source>
        <strain evidence="1 2">NBRC 13261</strain>
    </source>
</reference>
<dbReference type="SUPFAM" id="SSF140736">
    <property type="entry name" value="Rv1873-like"/>
    <property type="match status" value="1"/>
</dbReference>
<dbReference type="RefSeq" id="WP_081880148.1">
    <property type="nucleotide sequence ID" value="NZ_BBJU01000027.1"/>
</dbReference>
<gene>
    <name evidence="1" type="ORF">RRU01S_27_01450</name>
</gene>
<evidence type="ECO:0000313" key="2">
    <source>
        <dbReference type="Proteomes" id="UP000028701"/>
    </source>
</evidence>
<proteinExistence type="predicted"/>
<dbReference type="PIRSF" id="PIRSF008546">
    <property type="entry name" value="UCP008546"/>
    <property type="match status" value="1"/>
</dbReference>
<dbReference type="InterPro" id="IPR036287">
    <property type="entry name" value="Rv1873-like_sf"/>
</dbReference>
<sequence>MEFDLARFIKAQQDTYAKALQELSDGLKRSHWMWFIFPQIHGLGRSETARFYAISGRSEAEAYLEHPVLGARLEECTRTMLSHPSLSAREILGSPDDLKFHSSMTLFGIAAQSGSSFETALNVFYRGQGDQATLAALKNHVRSDAYRLSQKSRLKVAKPSFGRVKALS</sequence>
<dbReference type="EMBL" id="BBJU01000027">
    <property type="protein sequence ID" value="GAK72756.1"/>
    <property type="molecule type" value="Genomic_DNA"/>
</dbReference>
<dbReference type="eggNOG" id="COG5579">
    <property type="taxonomic scope" value="Bacteria"/>
</dbReference>
<comment type="caution">
    <text evidence="1">The sequence shown here is derived from an EMBL/GenBank/DDBJ whole genome shotgun (WGS) entry which is preliminary data.</text>
</comment>
<dbReference type="Pfam" id="PF08837">
    <property type="entry name" value="DUF1810"/>
    <property type="match status" value="1"/>
</dbReference>
<organism evidence="1 2">
    <name type="scientific">Agrobacterium rubi TR3 = NBRC 13261</name>
    <dbReference type="NCBI Taxonomy" id="1368415"/>
    <lineage>
        <taxon>Bacteria</taxon>
        <taxon>Pseudomonadati</taxon>
        <taxon>Pseudomonadota</taxon>
        <taxon>Alphaproteobacteria</taxon>
        <taxon>Hyphomicrobiales</taxon>
        <taxon>Rhizobiaceae</taxon>
        <taxon>Rhizobium/Agrobacterium group</taxon>
        <taxon>Agrobacterium</taxon>
    </lineage>
</organism>
<protein>
    <recommendedName>
        <fullName evidence="3">Calpastatin</fullName>
    </recommendedName>
</protein>
<dbReference type="AlphaFoldDB" id="A0A081D1G0"/>
<name>A0A081D1G0_9HYPH</name>
<accession>A0A081D1G0</accession>
<evidence type="ECO:0008006" key="3">
    <source>
        <dbReference type="Google" id="ProtNLM"/>
    </source>
</evidence>
<dbReference type="Gene3D" id="1.25.40.380">
    <property type="entry name" value="Protein of unknown function DUF1810"/>
    <property type="match status" value="1"/>
</dbReference>